<evidence type="ECO:0000313" key="1">
    <source>
        <dbReference type="EMBL" id="NBI06662.1"/>
    </source>
</evidence>
<reference evidence="1 2" key="1">
    <citation type="submission" date="2018-08" db="EMBL/GenBank/DDBJ databases">
        <title>Murine metabolic-syndrome-specific gut microbial biobank.</title>
        <authorList>
            <person name="Liu C."/>
        </authorList>
    </citation>
    <scope>NUCLEOTIDE SEQUENCE [LARGE SCALE GENOMIC DNA]</scope>
    <source>
        <strain evidence="1 2">583</strain>
    </source>
</reference>
<accession>A0A845QZQ4</accession>
<dbReference type="AlphaFoldDB" id="A0A845QZQ4"/>
<dbReference type="EMBL" id="QXXA01000007">
    <property type="protein sequence ID" value="NBI06662.1"/>
    <property type="molecule type" value="Genomic_DNA"/>
</dbReference>
<name>A0A845QZQ4_9CLOT</name>
<organism evidence="1 2">
    <name type="scientific">Senegalia massiliensis</name>
    <dbReference type="NCBI Taxonomy" id="1720316"/>
    <lineage>
        <taxon>Bacteria</taxon>
        <taxon>Bacillati</taxon>
        <taxon>Bacillota</taxon>
        <taxon>Clostridia</taxon>
        <taxon>Eubacteriales</taxon>
        <taxon>Clostridiaceae</taxon>
        <taxon>Senegalia</taxon>
    </lineage>
</organism>
<dbReference type="RefSeq" id="WP_160197144.1">
    <property type="nucleotide sequence ID" value="NZ_QXXA01000007.1"/>
</dbReference>
<keyword evidence="2" id="KW-1185">Reference proteome</keyword>
<evidence type="ECO:0000313" key="2">
    <source>
        <dbReference type="Proteomes" id="UP000467132"/>
    </source>
</evidence>
<sequence length="478" mass="55776">MKNKKLIIIFIIISISISPLIILADKITNSNREEIVELDIKSTLINLTGDYYLTDEEIEINYTITPNNIQKDSIDDNSRLINNVEIIKHNENLKLNKFGASYTLNNNHYNYNNVEDIFLLYSSKSYNEVKNKLNKLDIQNYSNKNGNGVPLQSYYKNKNKLDDETYFHNNQIPLFELNDPPIENSEDYLNGEFYVYVLAVDSNYDLIELKKSNYPIGDNKIGSIERIIDINYKIPPDIKVIEDENFRELGLSYENGKITGSLNQRLVYKLLGDYYKARPISFNIKFKSSKRGTYNLPNNNSEISFESLKDPSVISKFTIPPTQVRIENFRNNIKIEDMGLFYNNNISYKYDNIDLAIENKYNLGVEFTSNNINTRNTDIDIYFNKDNIKIDSYKLYKYDINKEQFLTINDGIKYNNQDNKLRLNILDSGIENRYILVYTIKSDTVFKNIKNTIIFNKSTSLQKKAIKNINFVDLPNID</sequence>
<gene>
    <name evidence="1" type="ORF">D3Z33_07280</name>
</gene>
<proteinExistence type="predicted"/>
<protein>
    <submittedName>
        <fullName evidence="1">Uncharacterized protein</fullName>
    </submittedName>
</protein>
<dbReference type="Proteomes" id="UP000467132">
    <property type="component" value="Unassembled WGS sequence"/>
</dbReference>
<comment type="caution">
    <text evidence="1">The sequence shown here is derived from an EMBL/GenBank/DDBJ whole genome shotgun (WGS) entry which is preliminary data.</text>
</comment>